<dbReference type="OrthoDB" id="1178263at2"/>
<dbReference type="RefSeq" id="WP_146889338.1">
    <property type="nucleotide sequence ID" value="NZ_VORX01000001.1"/>
</dbReference>
<dbReference type="EMBL" id="VORX01000001">
    <property type="protein sequence ID" value="TXE10752.1"/>
    <property type="molecule type" value="Genomic_DNA"/>
</dbReference>
<comment type="caution">
    <text evidence="2">The sequence shown here is derived from an EMBL/GenBank/DDBJ whole genome shotgun (WGS) entry which is preliminary data.</text>
</comment>
<feature type="transmembrane region" description="Helical" evidence="1">
    <location>
        <begin position="18"/>
        <end position="41"/>
    </location>
</feature>
<evidence type="ECO:0008006" key="4">
    <source>
        <dbReference type="Google" id="ProtNLM"/>
    </source>
</evidence>
<keyword evidence="3" id="KW-1185">Reference proteome</keyword>
<dbReference type="InterPro" id="IPR014807">
    <property type="entry name" value="Coa1"/>
</dbReference>
<organism evidence="2 3">
    <name type="scientific">Gelidibacter salicanalis</name>
    <dbReference type="NCBI Taxonomy" id="291193"/>
    <lineage>
        <taxon>Bacteria</taxon>
        <taxon>Pseudomonadati</taxon>
        <taxon>Bacteroidota</taxon>
        <taxon>Flavobacteriia</taxon>
        <taxon>Flavobacteriales</taxon>
        <taxon>Flavobacteriaceae</taxon>
        <taxon>Gelidibacter</taxon>
    </lineage>
</organism>
<accession>A0A5C7AYG9</accession>
<dbReference type="AlphaFoldDB" id="A0A5C7AYG9"/>
<keyword evidence="1" id="KW-0472">Membrane</keyword>
<dbReference type="Pfam" id="PF08695">
    <property type="entry name" value="Coa1"/>
    <property type="match status" value="1"/>
</dbReference>
<dbReference type="Proteomes" id="UP000321734">
    <property type="component" value="Unassembled WGS sequence"/>
</dbReference>
<evidence type="ECO:0000256" key="1">
    <source>
        <dbReference type="SAM" id="Phobius"/>
    </source>
</evidence>
<keyword evidence="1" id="KW-1133">Transmembrane helix</keyword>
<evidence type="ECO:0000313" key="3">
    <source>
        <dbReference type="Proteomes" id="UP000321734"/>
    </source>
</evidence>
<keyword evidence="1" id="KW-0812">Transmembrane</keyword>
<proteinExistence type="predicted"/>
<reference evidence="2 3" key="1">
    <citation type="submission" date="2019-08" db="EMBL/GenBank/DDBJ databases">
        <title>Genome sequence of Gelidibacter salicanalis IC162T.</title>
        <authorList>
            <person name="Bowman J.P."/>
        </authorList>
    </citation>
    <scope>NUCLEOTIDE SEQUENCE [LARGE SCALE GENOMIC DNA]</scope>
    <source>
        <strain evidence="2 3">IC162</strain>
    </source>
</reference>
<gene>
    <name evidence="2" type="ORF">ES711_02260</name>
</gene>
<name>A0A5C7AYG9_9FLAO</name>
<sequence length="148" mass="16685">MNNDLITNKNWWQRHKRWFVPTLGIVCLVIGLLISSGLGAIGSDVTRAYTDPALYEDALTQVKLHPEVTKLLGTIAPIDKFAILEGQIQYTNDDQTVNSTVRINGSKGKAKLDISADRVQNEWNYKTIRVRIVSPTEHNQTIEVLQKK</sequence>
<protein>
    <recommendedName>
        <fullName evidence="4">Cytochrome oxidase complex assembly protein 1</fullName>
    </recommendedName>
</protein>
<evidence type="ECO:0000313" key="2">
    <source>
        <dbReference type="EMBL" id="TXE10752.1"/>
    </source>
</evidence>